<evidence type="ECO:0000256" key="1">
    <source>
        <dbReference type="SAM" id="Coils"/>
    </source>
</evidence>
<feature type="non-terminal residue" evidence="2">
    <location>
        <position position="1"/>
    </location>
</feature>
<organism evidence="2 3">
    <name type="scientific">Echria macrotheca</name>
    <dbReference type="NCBI Taxonomy" id="438768"/>
    <lineage>
        <taxon>Eukaryota</taxon>
        <taxon>Fungi</taxon>
        <taxon>Dikarya</taxon>
        <taxon>Ascomycota</taxon>
        <taxon>Pezizomycotina</taxon>
        <taxon>Sordariomycetes</taxon>
        <taxon>Sordariomycetidae</taxon>
        <taxon>Sordariales</taxon>
        <taxon>Schizotheciaceae</taxon>
        <taxon>Echria</taxon>
    </lineage>
</organism>
<feature type="coiled-coil region" evidence="1">
    <location>
        <begin position="201"/>
        <end position="260"/>
    </location>
</feature>
<evidence type="ECO:0000313" key="3">
    <source>
        <dbReference type="Proteomes" id="UP001239445"/>
    </source>
</evidence>
<evidence type="ECO:0000313" key="2">
    <source>
        <dbReference type="EMBL" id="KAK1749807.1"/>
    </source>
</evidence>
<keyword evidence="1" id="KW-0175">Coiled coil</keyword>
<name>A0AAJ0B1E1_9PEZI</name>
<comment type="caution">
    <text evidence="2">The sequence shown here is derived from an EMBL/GenBank/DDBJ whole genome shotgun (WGS) entry which is preliminary data.</text>
</comment>
<reference evidence="2" key="1">
    <citation type="submission" date="2023-06" db="EMBL/GenBank/DDBJ databases">
        <title>Genome-scale phylogeny and comparative genomics of the fungal order Sordariales.</title>
        <authorList>
            <consortium name="Lawrence Berkeley National Laboratory"/>
            <person name="Hensen N."/>
            <person name="Bonometti L."/>
            <person name="Westerberg I."/>
            <person name="Brannstrom I.O."/>
            <person name="Guillou S."/>
            <person name="Cros-Aarteil S."/>
            <person name="Calhoun S."/>
            <person name="Haridas S."/>
            <person name="Kuo A."/>
            <person name="Mondo S."/>
            <person name="Pangilinan J."/>
            <person name="Riley R."/>
            <person name="Labutti K."/>
            <person name="Andreopoulos B."/>
            <person name="Lipzen A."/>
            <person name="Chen C."/>
            <person name="Yanf M."/>
            <person name="Daum C."/>
            <person name="Ng V."/>
            <person name="Clum A."/>
            <person name="Steindorff A."/>
            <person name="Ohm R."/>
            <person name="Martin F."/>
            <person name="Silar P."/>
            <person name="Natvig D."/>
            <person name="Lalanne C."/>
            <person name="Gautier V."/>
            <person name="Ament-Velasquez S.L."/>
            <person name="Kruys A."/>
            <person name="Hutchinson M.I."/>
            <person name="Powell A.J."/>
            <person name="Barry K."/>
            <person name="Miller A.N."/>
            <person name="Grigoriev I.V."/>
            <person name="Debuchy R."/>
            <person name="Gladieux P."/>
            <person name="Thoren M.H."/>
            <person name="Johannesson H."/>
        </authorList>
    </citation>
    <scope>NUCLEOTIDE SEQUENCE</scope>
    <source>
        <strain evidence="2">PSN4</strain>
    </source>
</reference>
<gene>
    <name evidence="2" type="ORF">QBC47DRAFT_274886</name>
</gene>
<dbReference type="SUPFAM" id="SSF90257">
    <property type="entry name" value="Myosin rod fragments"/>
    <property type="match status" value="1"/>
</dbReference>
<protein>
    <submittedName>
        <fullName evidence="2">Uncharacterized protein</fullName>
    </submittedName>
</protein>
<dbReference type="AlphaFoldDB" id="A0AAJ0B1E1"/>
<proteinExistence type="predicted"/>
<dbReference type="EMBL" id="MU839852">
    <property type="protein sequence ID" value="KAK1749807.1"/>
    <property type="molecule type" value="Genomic_DNA"/>
</dbReference>
<dbReference type="Proteomes" id="UP001239445">
    <property type="component" value="Unassembled WGS sequence"/>
</dbReference>
<sequence>LESDNKKLDAALQAARAKVERQEETTYAAINDLGKATGERDAMKLELSKEKHSRKALLASLRDEKAKSSNLETDLSIAHAQLSDTQTTNTQLTQTEVALRNKISQMQNAITALNETADNFKTVERDLQSEISTLQAHLKTRDGQKKDLRAALKGVQKSLSESADRIATLESEAIARDHKVDSLRHRLEEEKRLRSGVTRDLRAQRVKQKELEAAIDNLQETSGERIAEATRQATAASDRAEDLENEIRTTKTAMTTLKTRLNDAKLELIKRDRRLAAEQEKQRATRCDLDEANRMIDELDPEKLHRQLSDEKAARAADVARLLEDMAN</sequence>
<accession>A0AAJ0B1E1</accession>
<feature type="non-terminal residue" evidence="2">
    <location>
        <position position="328"/>
    </location>
</feature>
<keyword evidence="3" id="KW-1185">Reference proteome</keyword>